<sequence>MHFDETSSSRLNMSTIEEILKPLYAEIDTLSQSGDVDKLLDIYHPQAVIVEKGKSATFGRAAINDLFKKLWELVGPHKIIKTNEIYQGSADYSIVHYDFEIASEKGSKMGTMVQLWKKENGKWAIYHEEYEAQP</sequence>
<dbReference type="PANTHER" id="PTHR31664">
    <property type="entry name" value="PROTEIN CBG16427"/>
    <property type="match status" value="1"/>
</dbReference>
<evidence type="ECO:0000313" key="2">
    <source>
        <dbReference type="Proteomes" id="UP000095283"/>
    </source>
</evidence>
<dbReference type="PANTHER" id="PTHR31664:SF4">
    <property type="entry name" value="DUF4440 DOMAIN-CONTAINING PROTEIN"/>
    <property type="match status" value="1"/>
</dbReference>
<proteinExistence type="predicted"/>
<dbReference type="InterPro" id="IPR032710">
    <property type="entry name" value="NTF2-like_dom_sf"/>
</dbReference>
<dbReference type="WBParaSite" id="Hba_05010">
    <property type="protein sequence ID" value="Hba_05010"/>
    <property type="gene ID" value="Hba_05010"/>
</dbReference>
<organism evidence="2 3">
    <name type="scientific">Heterorhabditis bacteriophora</name>
    <name type="common">Entomopathogenic nematode worm</name>
    <dbReference type="NCBI Taxonomy" id="37862"/>
    <lineage>
        <taxon>Eukaryota</taxon>
        <taxon>Metazoa</taxon>
        <taxon>Ecdysozoa</taxon>
        <taxon>Nematoda</taxon>
        <taxon>Chromadorea</taxon>
        <taxon>Rhabditida</taxon>
        <taxon>Rhabditina</taxon>
        <taxon>Rhabditomorpha</taxon>
        <taxon>Strongyloidea</taxon>
        <taxon>Heterorhabditidae</taxon>
        <taxon>Heterorhabditis</taxon>
    </lineage>
</organism>
<feature type="domain" description="DUF4440" evidence="1">
    <location>
        <begin position="23"/>
        <end position="125"/>
    </location>
</feature>
<evidence type="ECO:0000313" key="3">
    <source>
        <dbReference type="WBParaSite" id="Hba_05010"/>
    </source>
</evidence>
<dbReference type="SUPFAM" id="SSF54427">
    <property type="entry name" value="NTF2-like"/>
    <property type="match status" value="1"/>
</dbReference>
<dbReference type="Pfam" id="PF14534">
    <property type="entry name" value="DUF4440"/>
    <property type="match status" value="1"/>
</dbReference>
<protein>
    <submittedName>
        <fullName evidence="3">DUF4440 domain-containing protein</fullName>
    </submittedName>
</protein>
<dbReference type="Proteomes" id="UP000095283">
    <property type="component" value="Unplaced"/>
</dbReference>
<reference evidence="3" key="1">
    <citation type="submission" date="2016-11" db="UniProtKB">
        <authorList>
            <consortium name="WormBaseParasite"/>
        </authorList>
    </citation>
    <scope>IDENTIFICATION</scope>
</reference>
<dbReference type="Gene3D" id="3.10.450.50">
    <property type="match status" value="1"/>
</dbReference>
<evidence type="ECO:0000259" key="1">
    <source>
        <dbReference type="Pfam" id="PF14534"/>
    </source>
</evidence>
<accession>A0A1I7WJ30</accession>
<dbReference type="AlphaFoldDB" id="A0A1I7WJ30"/>
<name>A0A1I7WJ30_HETBA</name>
<keyword evidence="2" id="KW-1185">Reference proteome</keyword>
<dbReference type="InterPro" id="IPR027843">
    <property type="entry name" value="DUF4440"/>
</dbReference>